<protein>
    <recommendedName>
        <fullName evidence="4">DUF4064 domain-containing protein</fullName>
    </recommendedName>
</protein>
<name>A0ABQ1W2G0_9BACT</name>
<feature type="transmembrane region" description="Helical" evidence="1">
    <location>
        <begin position="5"/>
        <end position="23"/>
    </location>
</feature>
<proteinExistence type="predicted"/>
<feature type="transmembrane region" description="Helical" evidence="1">
    <location>
        <begin position="46"/>
        <end position="67"/>
    </location>
</feature>
<dbReference type="EMBL" id="BMFP01000002">
    <property type="protein sequence ID" value="GGG10000.1"/>
    <property type="molecule type" value="Genomic_DNA"/>
</dbReference>
<evidence type="ECO:0000313" key="3">
    <source>
        <dbReference type="Proteomes" id="UP000634043"/>
    </source>
</evidence>
<reference evidence="3" key="1">
    <citation type="journal article" date="2019" name="Int. J. Syst. Evol. Microbiol.">
        <title>The Global Catalogue of Microorganisms (GCM) 10K type strain sequencing project: providing services to taxonomists for standard genome sequencing and annotation.</title>
        <authorList>
            <consortium name="The Broad Institute Genomics Platform"/>
            <consortium name="The Broad Institute Genome Sequencing Center for Infectious Disease"/>
            <person name="Wu L."/>
            <person name="Ma J."/>
        </authorList>
    </citation>
    <scope>NUCLEOTIDE SEQUENCE [LARGE SCALE GENOMIC DNA]</scope>
    <source>
        <strain evidence="3">CGMCC 1.12749</strain>
    </source>
</reference>
<gene>
    <name evidence="2" type="ORF">GCM10011323_13230</name>
</gene>
<feature type="transmembrane region" description="Helical" evidence="1">
    <location>
        <begin position="74"/>
        <end position="92"/>
    </location>
</feature>
<evidence type="ECO:0000313" key="2">
    <source>
        <dbReference type="EMBL" id="GGG10000.1"/>
    </source>
</evidence>
<evidence type="ECO:0008006" key="4">
    <source>
        <dbReference type="Google" id="ProtNLM"/>
    </source>
</evidence>
<sequence length="94" mass="10307">MKMGFASVIIGLIGLIVITYFYLQAEEIQVDTGEALHMASVYTMSLPLRVALFTVEALGVLLGYLAYRGRHMKPGLLGIGLCTLCLILLYGYSF</sequence>
<evidence type="ECO:0000256" key="1">
    <source>
        <dbReference type="SAM" id="Phobius"/>
    </source>
</evidence>
<keyword evidence="1" id="KW-1133">Transmembrane helix</keyword>
<dbReference type="RefSeq" id="WP_188500735.1">
    <property type="nucleotide sequence ID" value="NZ_BMFP01000002.1"/>
</dbReference>
<comment type="caution">
    <text evidence="2">The sequence shown here is derived from an EMBL/GenBank/DDBJ whole genome shotgun (WGS) entry which is preliminary data.</text>
</comment>
<keyword evidence="1" id="KW-0472">Membrane</keyword>
<keyword evidence="3" id="KW-1185">Reference proteome</keyword>
<accession>A0ABQ1W2G0</accession>
<keyword evidence="1" id="KW-0812">Transmembrane</keyword>
<dbReference type="Proteomes" id="UP000634043">
    <property type="component" value="Unassembled WGS sequence"/>
</dbReference>
<organism evidence="2 3">
    <name type="scientific">Pontibacter amylolyticus</name>
    <dbReference type="NCBI Taxonomy" id="1424080"/>
    <lineage>
        <taxon>Bacteria</taxon>
        <taxon>Pseudomonadati</taxon>
        <taxon>Bacteroidota</taxon>
        <taxon>Cytophagia</taxon>
        <taxon>Cytophagales</taxon>
        <taxon>Hymenobacteraceae</taxon>
        <taxon>Pontibacter</taxon>
    </lineage>
</organism>